<feature type="region of interest" description="Disordered" evidence="2">
    <location>
        <begin position="389"/>
        <end position="420"/>
    </location>
</feature>
<dbReference type="EMBL" id="CAMXCT030001835">
    <property type="protein sequence ID" value="CAL4780771.1"/>
    <property type="molecule type" value="Genomic_DNA"/>
</dbReference>
<dbReference type="InterPro" id="IPR011992">
    <property type="entry name" value="EF-hand-dom_pair"/>
</dbReference>
<dbReference type="InterPro" id="IPR040632">
    <property type="entry name" value="Sulfotransfer_4"/>
</dbReference>
<keyword evidence="3" id="KW-0732">Signal</keyword>
<feature type="domain" description="EF-hand" evidence="4">
    <location>
        <begin position="1012"/>
        <end position="1047"/>
    </location>
</feature>
<dbReference type="InterPro" id="IPR002048">
    <property type="entry name" value="EF_hand_dom"/>
</dbReference>
<protein>
    <submittedName>
        <fullName evidence="7">ADP-ribosylation factor</fullName>
    </submittedName>
</protein>
<dbReference type="SUPFAM" id="SSF47473">
    <property type="entry name" value="EF-hand"/>
    <property type="match status" value="1"/>
</dbReference>
<accession>A0A9P1CKQ2</accession>
<evidence type="ECO:0000256" key="3">
    <source>
        <dbReference type="SAM" id="SignalP"/>
    </source>
</evidence>
<reference evidence="5" key="1">
    <citation type="submission" date="2022-10" db="EMBL/GenBank/DDBJ databases">
        <authorList>
            <person name="Chen Y."/>
            <person name="Dougan E. K."/>
            <person name="Chan C."/>
            <person name="Rhodes N."/>
            <person name="Thang M."/>
        </authorList>
    </citation>
    <scope>NUCLEOTIDE SEQUENCE</scope>
</reference>
<feature type="region of interest" description="Disordered" evidence="2">
    <location>
        <begin position="923"/>
        <end position="957"/>
    </location>
</feature>
<evidence type="ECO:0000313" key="7">
    <source>
        <dbReference type="EMBL" id="CAL4780771.1"/>
    </source>
</evidence>
<reference evidence="6" key="2">
    <citation type="submission" date="2024-04" db="EMBL/GenBank/DDBJ databases">
        <authorList>
            <person name="Chen Y."/>
            <person name="Shah S."/>
            <person name="Dougan E. K."/>
            <person name="Thang M."/>
            <person name="Chan C."/>
        </authorList>
    </citation>
    <scope>NUCLEOTIDE SEQUENCE [LARGE SCALE GENOMIC DNA]</scope>
</reference>
<proteinExistence type="predicted"/>
<feature type="signal peptide" evidence="3">
    <location>
        <begin position="1"/>
        <end position="24"/>
    </location>
</feature>
<dbReference type="GO" id="GO:0005509">
    <property type="term" value="F:calcium ion binding"/>
    <property type="evidence" value="ECO:0007669"/>
    <property type="project" value="InterPro"/>
</dbReference>
<dbReference type="Gene3D" id="3.40.50.300">
    <property type="entry name" value="P-loop containing nucleotide triphosphate hydrolases"/>
    <property type="match status" value="1"/>
</dbReference>
<dbReference type="Gene3D" id="1.10.238.10">
    <property type="entry name" value="EF-hand"/>
    <property type="match status" value="1"/>
</dbReference>
<dbReference type="EMBL" id="CAMXCT010001835">
    <property type="protein sequence ID" value="CAI3993459.1"/>
    <property type="molecule type" value="Genomic_DNA"/>
</dbReference>
<evidence type="ECO:0000313" key="8">
    <source>
        <dbReference type="Proteomes" id="UP001152797"/>
    </source>
</evidence>
<dbReference type="OrthoDB" id="411116at2759"/>
<dbReference type="PANTHER" id="PTHR36978">
    <property type="entry name" value="P-LOOP CONTAINING NUCLEOTIDE TRIPHOSPHATE HYDROLASE"/>
    <property type="match status" value="1"/>
</dbReference>
<evidence type="ECO:0000256" key="2">
    <source>
        <dbReference type="SAM" id="MobiDB-lite"/>
    </source>
</evidence>
<name>A0A9P1CKQ2_9DINO</name>
<dbReference type="PROSITE" id="PS50222">
    <property type="entry name" value="EF_HAND_2"/>
    <property type="match status" value="2"/>
</dbReference>
<feature type="region of interest" description="Disordered" evidence="2">
    <location>
        <begin position="791"/>
        <end position="814"/>
    </location>
</feature>
<dbReference type="PROSITE" id="PS00018">
    <property type="entry name" value="EF_HAND_1"/>
    <property type="match status" value="2"/>
</dbReference>
<dbReference type="CDD" id="cd00051">
    <property type="entry name" value="EFh"/>
    <property type="match status" value="1"/>
</dbReference>
<dbReference type="Pfam" id="PF17784">
    <property type="entry name" value="Sulfotransfer_4"/>
    <property type="match status" value="1"/>
</dbReference>
<feature type="region of interest" description="Disordered" evidence="2">
    <location>
        <begin position="1728"/>
        <end position="1760"/>
    </location>
</feature>
<feature type="domain" description="EF-hand" evidence="4">
    <location>
        <begin position="962"/>
        <end position="997"/>
    </location>
</feature>
<dbReference type="Proteomes" id="UP001152797">
    <property type="component" value="Unassembled WGS sequence"/>
</dbReference>
<gene>
    <name evidence="5" type="ORF">C1SCF055_LOCUS20206</name>
</gene>
<dbReference type="Pfam" id="PF13499">
    <property type="entry name" value="EF-hand_7"/>
    <property type="match status" value="1"/>
</dbReference>
<feature type="compositionally biased region" description="Acidic residues" evidence="2">
    <location>
        <begin position="405"/>
        <end position="420"/>
    </location>
</feature>
<keyword evidence="1" id="KW-0106">Calcium</keyword>
<evidence type="ECO:0000256" key="1">
    <source>
        <dbReference type="ARBA" id="ARBA00022837"/>
    </source>
</evidence>
<sequence>MGGTLSCSLEVALLISNHWAGAQAVSVPSHQPGELVLKLRHRIVVDERELQRRTQRCSSLEQGPFCMKLGHPGLGVSGLVDGMLSQQLRENHPEAFHWDQRDRSTTLTINHLLDRLGGEEDEIQKRPQRPQRPRCFELQLWRLPPSFSFLPESFGEGFPVDAAPRWQGVWQVAQCPLPSSPATMLFFGEAHPGRGPCLRVHGLGPKRRASVKFGRPLVLHRVVVGIPDSVARLESWDRGSFVCGMNKGFERWCRDIAHIAEDAKASKTHGAGDGTFYRDVGDSFQMIDEVIFHQVSPEGLLIGGLAASMAPEKNNTTQVVMLLHRKFEQGDKLPVAPPEPFLTNVVSISTNAVVWTADEILANGLGLSGYTSGVEHLRSRAKFLAEEASKWREETETIEEKPAELTEEEEILSSETDEQELLEPLEPLEPLESLEPPEPETSEFDASLQEQLVDALSELLQTFGVEGAEESQRSSPVKFETVQVGNAQVVMAKVMADVQVETKVQELLEEMTSSLLDQLKQADGAESTDFPLAQGAQGLAKTVLKSLAGFEPNSISKSVLWEQDPRHAEFFTKAIFDRVQAQGTSPTKKVLYESLAMWVDMALGKTKKTKDLKLKASLMIQEQGMDVGPPQENIQANEGEYPPEPKTSAEDWLQQLMSLKPKPLVLRGALADWQLLPVLLKASSPTSARQAPSDNFSFKELLVTLAGTLGRSFSPLTQAVLTAVSDASIRLGKLGRSPPSKLSTGMLRQFSEEVVKGALDNLKAAKLRLFGAGAVVLKAIAIFLDQADREPRVEDSDSDDSGSESARPPKPLPTVLSNLEGHAWNIVLAMIFCGTAAPKLRGQVHPGYLSSVLKPAFGAIAGEVPLSTGLTKEQEDVVCSSGKGFVETARAWLRQLASRADDSEVLRFMHTGFVRRQGARDFAQLGFEPPPPSRSRANTEIEVRTEPTPSPKPRMSIRHNPEEEARLRAIFDQCDTNGDGTLNKRELIKMCRASADTAEFFGLPANIRQEDGTRDLLEAKFQKMDQNSDREVNWEEFCEWYECEVLLEQERASQVGEAEASPKMNSDVPVNVKKSLVGEDDTDSEDELPPPPAHTGFASIQALTSMTSDGRLLVEDVEAGQSQKVPLDLRKQTAYRLAVGFLGLDPFREMGKQQVKLQILGAGFSRSGTKSLQVALAKLGHKIYDTRSVLQWGHASAWIQAAEQLRNGNHTLLEEMISTLEDLGYTATMDFPMNLFASSMAQRRPSSKVIMTVRPPEEWLSSWANINDIMSLLVARPWAWLVDMTFNQQLLKVLLDFDWPYPSYPAHISRPLPWFEIVTYLPGFSPEKRQDWIALHRRFRTQLEETLPSTRLLIFEDRHHLAIVVGSVSLAHSKACREALLLLHPLDAKIQRCEMDLEMEDDRMQAEKFLEFIFDQVQSQREDEQGITRKDFEAALAASWATYGDCFEQSDDVSEDLAEQPVGPLEFVDHFLSLDPAEALHGLRLLQPPPEPWPDICLPKVQHSRRDGLEMVKEDTAVAALVETMAAPAIEDTVESMTEEMLPEDDLPLDSVDPMAPIDPKAPTETSAFAMAESLPPAVTPQRVIEVADPIEPTVPVTELPRTEPIEAQATAVQSVIITEATDSEDDEPADKTWFQRPEEPVEQDDEPPRILKEVGQAEPSDVVHAENMALEDEVIPMHNEEDKAEPAALQIIEVRDDSREMKYSPPENWFSDDVIPAVPPPPVLPEVVQQQDPSGGLPLIPSARGNPPERQAWGSESASAQKALELPSMLSTTANTSQEESQRLALPCSDTVLPTLTFSQDDVAVQRFELNCVCSTY</sequence>
<comment type="caution">
    <text evidence="5">The sequence shown here is derived from an EMBL/GenBank/DDBJ whole genome shotgun (WGS) entry which is preliminary data.</text>
</comment>
<dbReference type="InterPro" id="IPR027417">
    <property type="entry name" value="P-loop_NTPase"/>
</dbReference>
<feature type="compositionally biased region" description="Basic and acidic residues" evidence="2">
    <location>
        <begin position="389"/>
        <end position="404"/>
    </location>
</feature>
<organism evidence="5">
    <name type="scientific">Cladocopium goreaui</name>
    <dbReference type="NCBI Taxonomy" id="2562237"/>
    <lineage>
        <taxon>Eukaryota</taxon>
        <taxon>Sar</taxon>
        <taxon>Alveolata</taxon>
        <taxon>Dinophyceae</taxon>
        <taxon>Suessiales</taxon>
        <taxon>Symbiodiniaceae</taxon>
        <taxon>Cladocopium</taxon>
    </lineage>
</organism>
<feature type="region of interest" description="Disordered" evidence="2">
    <location>
        <begin position="1620"/>
        <end position="1647"/>
    </location>
</feature>
<dbReference type="SUPFAM" id="SSF52540">
    <property type="entry name" value="P-loop containing nucleoside triphosphate hydrolases"/>
    <property type="match status" value="1"/>
</dbReference>
<evidence type="ECO:0000313" key="5">
    <source>
        <dbReference type="EMBL" id="CAI3993459.1"/>
    </source>
</evidence>
<dbReference type="EMBL" id="CAMXCT020001835">
    <property type="protein sequence ID" value="CAL1146834.1"/>
    <property type="molecule type" value="Genomic_DNA"/>
</dbReference>
<feature type="region of interest" description="Disordered" evidence="2">
    <location>
        <begin position="626"/>
        <end position="647"/>
    </location>
</feature>
<dbReference type="SMART" id="SM00054">
    <property type="entry name" value="EFh"/>
    <property type="match status" value="2"/>
</dbReference>
<dbReference type="InterPro" id="IPR018247">
    <property type="entry name" value="EF_Hand_1_Ca_BS"/>
</dbReference>
<evidence type="ECO:0000313" key="6">
    <source>
        <dbReference type="EMBL" id="CAL1146834.1"/>
    </source>
</evidence>
<keyword evidence="8" id="KW-1185">Reference proteome</keyword>
<dbReference type="PANTHER" id="PTHR36978:SF4">
    <property type="entry name" value="P-LOOP CONTAINING NUCLEOSIDE TRIPHOSPHATE HYDROLASE PROTEIN"/>
    <property type="match status" value="1"/>
</dbReference>
<feature type="chain" id="PRO_5043270610" evidence="3">
    <location>
        <begin position="25"/>
        <end position="1818"/>
    </location>
</feature>
<evidence type="ECO:0000259" key="4">
    <source>
        <dbReference type="PROSITE" id="PS50222"/>
    </source>
</evidence>